<keyword evidence="1" id="KW-1133">Transmembrane helix</keyword>
<dbReference type="SUPFAM" id="SSF53850">
    <property type="entry name" value="Periplasmic binding protein-like II"/>
    <property type="match status" value="1"/>
</dbReference>
<proteinExistence type="predicted"/>
<dbReference type="Pfam" id="PF13416">
    <property type="entry name" value="SBP_bac_8"/>
    <property type="match status" value="1"/>
</dbReference>
<evidence type="ECO:0000313" key="2">
    <source>
        <dbReference type="EMBL" id="RMD77131.1"/>
    </source>
</evidence>
<feature type="transmembrane region" description="Helical" evidence="1">
    <location>
        <begin position="33"/>
        <end position="54"/>
    </location>
</feature>
<accession>A0A3M0Z271</accession>
<organism evidence="2 3">
    <name type="scientific">Candidatus Dojkabacteria bacterium</name>
    <dbReference type="NCBI Taxonomy" id="2099670"/>
    <lineage>
        <taxon>Bacteria</taxon>
        <taxon>Candidatus Dojkabacteria</taxon>
    </lineage>
</organism>
<dbReference type="PANTHER" id="PTHR43649:SF12">
    <property type="entry name" value="DIACETYLCHITOBIOSE BINDING PROTEIN DASA"/>
    <property type="match status" value="1"/>
</dbReference>
<evidence type="ECO:0000313" key="3">
    <source>
        <dbReference type="Proteomes" id="UP000269410"/>
    </source>
</evidence>
<keyword evidence="1" id="KW-0812">Transmembrane</keyword>
<sequence>MSDFYEQPEYLKETDPDPIVITEDKPKQKIPGFLVFGLIALVAVTILILLFSGLSGQGSRTVKRNQPDEQTGKKVVLQWWGVFLDRSVVQPLIDEYQALNPNVTIEYSNKWPQGKFYDSAITYRAELNRILKENDPVKIPDIFMINNTWAADYEQYTKPSNNIDFDTLKSTFYKSVVSDFGDEATKSVYGLPMWIDTFAIAYNKDLLLNAAVSTPPTSWATFKSLAQNLTVRNGGTIVQAGFSAGVASNTSFAMELFNILMRQNGVQIVNRQGITIFSESPNTLIALEYYKSFIDPINGTWSSSLPKDTQLFVEGKLAMMIVSSYRLREIIKANEDFNLGLNIGVSQIPQLPGQSEPIHNWVDYWGNMVALNRPNSQSSWRFLEWLSQPEQYRKLSRNIKNYYGVFGILYPRLDMSDELKSDEYLKVFNESLRYAESWDMVKGLEVREEFDKLLNQALANQNNIAKTNNAIQLILTLKGKLG</sequence>
<dbReference type="AlphaFoldDB" id="A0A3M0Z271"/>
<evidence type="ECO:0000256" key="1">
    <source>
        <dbReference type="SAM" id="Phobius"/>
    </source>
</evidence>
<dbReference type="Proteomes" id="UP000269410">
    <property type="component" value="Unassembled WGS sequence"/>
</dbReference>
<reference evidence="2 3" key="1">
    <citation type="submission" date="2018-10" db="EMBL/GenBank/DDBJ databases">
        <title>Thermophilic Lithotrophy and Phototrophy in an Intertidal, Iron-rich, Geothermal Spring.</title>
        <authorList>
            <person name="Ward L.M."/>
            <person name="Idei A."/>
            <person name="Nakagawa M."/>
            <person name="Ueno Y."/>
            <person name="Fischer W."/>
            <person name="Mcglynn S.E."/>
        </authorList>
    </citation>
    <scope>NUCLEOTIDE SEQUENCE [LARGE SCALE GENOMIC DNA]</scope>
    <source>
        <strain evidence="2">J137</strain>
    </source>
</reference>
<dbReference type="PANTHER" id="PTHR43649">
    <property type="entry name" value="ARABINOSE-BINDING PROTEIN-RELATED"/>
    <property type="match status" value="1"/>
</dbReference>
<dbReference type="InterPro" id="IPR050490">
    <property type="entry name" value="Bact_solute-bd_prot1"/>
</dbReference>
<dbReference type="Gene3D" id="3.40.190.10">
    <property type="entry name" value="Periplasmic binding protein-like II"/>
    <property type="match status" value="1"/>
</dbReference>
<protein>
    <submittedName>
        <fullName evidence="2">Extracellular solute-binding protein</fullName>
    </submittedName>
</protein>
<name>A0A3M0Z271_9BACT</name>
<dbReference type="EMBL" id="RFKV01000059">
    <property type="protein sequence ID" value="RMD77131.1"/>
    <property type="molecule type" value="Genomic_DNA"/>
</dbReference>
<comment type="caution">
    <text evidence="2">The sequence shown here is derived from an EMBL/GenBank/DDBJ whole genome shotgun (WGS) entry which is preliminary data.</text>
</comment>
<dbReference type="InterPro" id="IPR006059">
    <property type="entry name" value="SBP"/>
</dbReference>
<keyword evidence="1" id="KW-0472">Membrane</keyword>
<gene>
    <name evidence="2" type="ORF">D6810_01850</name>
</gene>